<dbReference type="PANTHER" id="PTHR35902:SF3">
    <property type="entry name" value="NPCBM-ASSOCIATED, NEW3 DOMAIN OF ALPHA-GALACTOSIDASE"/>
    <property type="match status" value="1"/>
</dbReference>
<evidence type="ECO:0000256" key="1">
    <source>
        <dbReference type="SAM" id="Phobius"/>
    </source>
</evidence>
<gene>
    <name evidence="2" type="ORF">RCIX439</name>
</gene>
<dbReference type="OrthoDB" id="56770at2157"/>
<keyword evidence="3" id="KW-1185">Reference proteome</keyword>
<protein>
    <submittedName>
        <fullName evidence="2">Uncharacterized protein</fullName>
    </submittedName>
</protein>
<dbReference type="EMBL" id="AM114193">
    <property type="protein sequence ID" value="CAJ35873.1"/>
    <property type="molecule type" value="Genomic_DNA"/>
</dbReference>
<sequence>MLSICLISLLCPLAAPSAEAQIIGGPMIDACIYGSKELYPGQIVTLQLLVQNSGFITAIAGYDTPDAWLQSTGGASYSAIVNGASSKTLYDSSEYKIAAAGLNGAVGSTGTGIGSLSGSASSTSTSLSQSTSTSSYQFSQIGAFGNLQINSAPGVAAGVTTALGITCELLPGDLPIEIMSDNRMVLGSLPAGTTTAPIPYLVRVSRDAQPGHYKLPLLITYKRLAEDYQYTSFFGQMYGYSNYVEESCLIYLDIVIMGIYDLVVTDITAIDMVPGTNGIVSVRVTNTGLTAVDHAIVYLTTPTIGPCQSSFYYPVNYELATYQTTPLQQPIQLDQNMLVPVQNSQYLGHMEPGEERVVKFKLSVADDAEDGDFPISAVVSYQDKWGTEKSSNVETFGIHVEPRMRFTVDGEPIKIKCGRSIIAHLTLVNNGTMIARDSIVRMNALDPFTVSYDTMYLGDVEPGENVSTQFGIKVKPDAVPGTYYVTLEVKYYDSQDEPHVTKIIRKAITVDPPPTLWETILENWLLVTGLIILLIAGILYAVYRWLKKKKGPQEQAGGEESSGEESNVK</sequence>
<accession>Q0W6X0</accession>
<dbReference type="KEGG" id="rci:RCIX439"/>
<dbReference type="Gene3D" id="2.60.40.10">
    <property type="entry name" value="Immunoglobulins"/>
    <property type="match status" value="1"/>
</dbReference>
<dbReference type="InterPro" id="IPR013783">
    <property type="entry name" value="Ig-like_fold"/>
</dbReference>
<name>Q0W6X0_METAR</name>
<keyword evidence="1" id="KW-0812">Transmembrane</keyword>
<feature type="transmembrane region" description="Helical" evidence="1">
    <location>
        <begin position="524"/>
        <end position="543"/>
    </location>
</feature>
<dbReference type="GeneID" id="5142711"/>
<keyword evidence="1" id="KW-1133">Transmembrane helix</keyword>
<evidence type="ECO:0000313" key="3">
    <source>
        <dbReference type="Proteomes" id="UP000000663"/>
    </source>
</evidence>
<proteinExistence type="predicted"/>
<dbReference type="PANTHER" id="PTHR35902">
    <property type="entry name" value="S-LAYER DOMAIN-LIKE PROTEIN-RELATED"/>
    <property type="match status" value="1"/>
</dbReference>
<dbReference type="STRING" id="351160.RCIX439"/>
<reference evidence="2 3" key="1">
    <citation type="journal article" date="2006" name="Science">
        <title>Genome of rice cluster I archaea -- the key methane producers in the rice rhizosphere.</title>
        <authorList>
            <person name="Erkel C."/>
            <person name="Kube M."/>
            <person name="Reinhardt R."/>
            <person name="Liesack W."/>
        </authorList>
    </citation>
    <scope>NUCLEOTIDE SEQUENCE [LARGE SCALE GENOMIC DNA]</scope>
    <source>
        <strain evidence="3">DSM 22066 / NBRC 105507 / MRE50</strain>
    </source>
</reference>
<dbReference type="eggNOG" id="arCOG02086">
    <property type="taxonomic scope" value="Archaea"/>
</dbReference>
<dbReference type="AlphaFoldDB" id="Q0W6X0"/>
<dbReference type="RefSeq" id="WP_012036629.1">
    <property type="nucleotide sequence ID" value="NC_009464.1"/>
</dbReference>
<keyword evidence="1" id="KW-0472">Membrane</keyword>
<organism evidence="2 3">
    <name type="scientific">Methanocella arvoryzae (strain DSM 22066 / NBRC 105507 / MRE50)</name>
    <dbReference type="NCBI Taxonomy" id="351160"/>
    <lineage>
        <taxon>Archaea</taxon>
        <taxon>Methanobacteriati</taxon>
        <taxon>Methanobacteriota</taxon>
        <taxon>Stenosarchaea group</taxon>
        <taxon>Methanomicrobia</taxon>
        <taxon>Methanocellales</taxon>
        <taxon>Methanocellaceae</taxon>
        <taxon>Methanocella</taxon>
    </lineage>
</organism>
<dbReference type="PATRIC" id="fig|351160.9.peg.2364"/>
<evidence type="ECO:0000313" key="2">
    <source>
        <dbReference type="EMBL" id="CAJ35873.1"/>
    </source>
</evidence>
<dbReference type="Proteomes" id="UP000000663">
    <property type="component" value="Chromosome"/>
</dbReference>